<organism evidence="2 3">
    <name type="scientific">Alternaria atra</name>
    <dbReference type="NCBI Taxonomy" id="119953"/>
    <lineage>
        <taxon>Eukaryota</taxon>
        <taxon>Fungi</taxon>
        <taxon>Dikarya</taxon>
        <taxon>Ascomycota</taxon>
        <taxon>Pezizomycotina</taxon>
        <taxon>Dothideomycetes</taxon>
        <taxon>Pleosporomycetidae</taxon>
        <taxon>Pleosporales</taxon>
        <taxon>Pleosporineae</taxon>
        <taxon>Pleosporaceae</taxon>
        <taxon>Alternaria</taxon>
        <taxon>Alternaria sect. Ulocladioides</taxon>
    </lineage>
</organism>
<proteinExistence type="predicted"/>
<dbReference type="OrthoDB" id="2157530at2759"/>
<dbReference type="PANTHER" id="PTHR24148">
    <property type="entry name" value="ANKYRIN REPEAT DOMAIN-CONTAINING PROTEIN 39 HOMOLOG-RELATED"/>
    <property type="match status" value="1"/>
</dbReference>
<dbReference type="Proteomes" id="UP000676310">
    <property type="component" value="Unassembled WGS sequence"/>
</dbReference>
<protein>
    <recommendedName>
        <fullName evidence="1">Heterokaryon incompatibility domain-containing protein</fullName>
    </recommendedName>
</protein>
<gene>
    <name evidence="2" type="ORF">ALTATR162_LOCUS5654</name>
</gene>
<keyword evidence="3" id="KW-1185">Reference proteome</keyword>
<dbReference type="Pfam" id="PF06985">
    <property type="entry name" value="HET"/>
    <property type="match status" value="1"/>
</dbReference>
<evidence type="ECO:0000259" key="1">
    <source>
        <dbReference type="Pfam" id="PF06985"/>
    </source>
</evidence>
<dbReference type="InterPro" id="IPR052895">
    <property type="entry name" value="HetReg/Transcr_Mod"/>
</dbReference>
<feature type="domain" description="Heterokaryon incompatibility" evidence="1">
    <location>
        <begin position="143"/>
        <end position="271"/>
    </location>
</feature>
<name>A0A8J2I8G7_9PLEO</name>
<comment type="caution">
    <text evidence="2">The sequence shown here is derived from an EMBL/GenBank/DDBJ whole genome shotgun (WGS) entry which is preliminary data.</text>
</comment>
<dbReference type="EMBL" id="CAJRGZ010000019">
    <property type="protein sequence ID" value="CAG5159691.1"/>
    <property type="molecule type" value="Genomic_DNA"/>
</dbReference>
<dbReference type="InterPro" id="IPR010730">
    <property type="entry name" value="HET"/>
</dbReference>
<accession>A0A8J2I8G7</accession>
<dbReference type="PANTHER" id="PTHR24148:SF64">
    <property type="entry name" value="HETEROKARYON INCOMPATIBILITY DOMAIN-CONTAINING PROTEIN"/>
    <property type="match status" value="1"/>
</dbReference>
<dbReference type="AlphaFoldDB" id="A0A8J2I8G7"/>
<evidence type="ECO:0000313" key="3">
    <source>
        <dbReference type="Proteomes" id="UP000676310"/>
    </source>
</evidence>
<evidence type="ECO:0000313" key="2">
    <source>
        <dbReference type="EMBL" id="CAG5159691.1"/>
    </source>
</evidence>
<sequence>MVLMEAYKYQPLAHASDIRLLRLHAATQSRDPIQISIEHHERLPAVARSRFDLDAAYRDARTEFERVRNDLEADKTLQHYVKRDLVRSDTDAHHADLSEARSQMQIRYKVAKTEFEEQSAKYWARRQEEASAPDAPPLWSLSYEALSYAWGTDPTTDTISVLEAGSARSLEARRNVAEMLRNLRRPRSDRQLWIDSIAINQADLHEKESQVKQMGVIYADASRVLIWLGPESDSEESVQNENDDNIIHSALEPSIELIKRSWFHRRWVIQEVGLASEAVMVCGTKSVEFQEFVCRIERLQRLSETSSIAFIPTDKTVIERLRAMANLQLSCRGQFLPRRLLDLLLNFAAAKCSDDRDILYALNSLSMSPLSISYRVPTEDLYMSFAYSEVMQTPSILLSVAGAHPTSSKSLPSWTPDWRVTPIYEPYANRNFDSAYRSKIKWNQIIMLDQMTLTVMGKQMGKVALTSTFHNLENWVKLYVSHSSELPHSENLSALDLLKVLTRSRGGLHRLSSDQHSILLRFLTRDPTLNERPAKFVQRFFGEIDETMRGRTCFVTDGGAIGMGPAKIRVGDVLIQISDSPGVTALRPVRESASIPSKYASGPEPGLGNALVNVPRPSDGGSASAKYIVVGDCHVPRLVRGHIQPTLALEHLSPFTIV</sequence>
<dbReference type="GeneID" id="67017456"/>
<reference evidence="2" key="1">
    <citation type="submission" date="2021-05" db="EMBL/GenBank/DDBJ databases">
        <authorList>
            <person name="Stam R."/>
        </authorList>
    </citation>
    <scope>NUCLEOTIDE SEQUENCE</scope>
    <source>
        <strain evidence="2">CS162</strain>
    </source>
</reference>
<dbReference type="RefSeq" id="XP_043169208.1">
    <property type="nucleotide sequence ID" value="XM_043313273.1"/>
</dbReference>